<dbReference type="EMBL" id="UINC01121701">
    <property type="protein sequence ID" value="SVC97052.1"/>
    <property type="molecule type" value="Genomic_DNA"/>
</dbReference>
<accession>A0A382RIJ4</accession>
<reference evidence="1" key="1">
    <citation type="submission" date="2018-05" db="EMBL/GenBank/DDBJ databases">
        <authorList>
            <person name="Lanie J.A."/>
            <person name="Ng W.-L."/>
            <person name="Kazmierczak K.M."/>
            <person name="Andrzejewski T.M."/>
            <person name="Davidsen T.M."/>
            <person name="Wayne K.J."/>
            <person name="Tettelin H."/>
            <person name="Glass J.I."/>
            <person name="Rusch D."/>
            <person name="Podicherti R."/>
            <person name="Tsui H.-C.T."/>
            <person name="Winkler M.E."/>
        </authorList>
    </citation>
    <scope>NUCLEOTIDE SEQUENCE</scope>
</reference>
<organism evidence="1">
    <name type="scientific">marine metagenome</name>
    <dbReference type="NCBI Taxonomy" id="408172"/>
    <lineage>
        <taxon>unclassified sequences</taxon>
        <taxon>metagenomes</taxon>
        <taxon>ecological metagenomes</taxon>
    </lineage>
</organism>
<proteinExistence type="predicted"/>
<sequence length="216" mass="25079">MLIFISSINPKVLKSEGFFKPYRLFFGLKKETTKILSTLSDRERGLGYGHQQEKSLIFYEENPISPSWATLEFSPNYLFDTIGYYIFVSNRKFDFYVEDYPKKGRDQNGKVNTTTFGIPFYLYFGDKTLGKEGNFYFRFGLGPSINWLSEIEFKEIDSETYSGQEGLASGLTVLIELFIGFFAVKLEQTEYETIGVYPDKITIIQNDSSIGFYYYF</sequence>
<evidence type="ECO:0008006" key="2">
    <source>
        <dbReference type="Google" id="ProtNLM"/>
    </source>
</evidence>
<evidence type="ECO:0000313" key="1">
    <source>
        <dbReference type="EMBL" id="SVC97052.1"/>
    </source>
</evidence>
<name>A0A382RIJ4_9ZZZZ</name>
<gene>
    <name evidence="1" type="ORF">METZ01_LOCUS349906</name>
</gene>
<dbReference type="AlphaFoldDB" id="A0A382RIJ4"/>
<protein>
    <recommendedName>
        <fullName evidence="2">Outer membrane protein beta-barrel domain-containing protein</fullName>
    </recommendedName>
</protein>